<sequence>MPLDFFARQLGADRKSSADSPIEVEETQRESVESLGSAKTTRIPQPLLYRIAKLLILTSAVLFLLSYPFQLSTFKDSFQHAYRRFTAVKISGQEQKEWCTFAIMCGTGDTDTVSEMRPLLVSAILLSTCRLHFIFLTDEDGAGRVHEMFAKNLTTADKPIRVDIMVISTEWIDEKALKIKLDPHGHHSGSWGTGKLLLPWILQDLDRVIVIDSDMIFLDDPASLWAQFDDDGTWAYKMPLFDRSKSSNICSCVVLMDIQKIRQVRAYPDLFSSVLHSHPEWRNETSLNYVPPHGDQGVYFGLMKSHPKLVNSLDDRFNVDHCHGYYGALRNSSSKMVSILHKNCESRRHALDAAGNLFFDFYSAYKWQWLKGLEDTGYPVTVNMISHETSRNSSTV</sequence>
<keyword evidence="2" id="KW-0472">Membrane</keyword>
<feature type="region of interest" description="Disordered" evidence="1">
    <location>
        <begin position="12"/>
        <end position="37"/>
    </location>
</feature>
<feature type="transmembrane region" description="Helical" evidence="2">
    <location>
        <begin position="47"/>
        <end position="69"/>
    </location>
</feature>
<dbReference type="Gramene" id="CDF34686">
    <property type="protein sequence ID" value="CDF34686"/>
    <property type="gene ID" value="CHC_T00003606001"/>
</dbReference>
<evidence type="ECO:0000313" key="3">
    <source>
        <dbReference type="EMBL" id="CDF34686.1"/>
    </source>
</evidence>
<organism evidence="3 4">
    <name type="scientific">Chondrus crispus</name>
    <name type="common">Carrageen Irish moss</name>
    <name type="synonym">Polymorpha crispa</name>
    <dbReference type="NCBI Taxonomy" id="2769"/>
    <lineage>
        <taxon>Eukaryota</taxon>
        <taxon>Rhodophyta</taxon>
        <taxon>Florideophyceae</taxon>
        <taxon>Rhodymeniophycidae</taxon>
        <taxon>Gigartinales</taxon>
        <taxon>Gigartinaceae</taxon>
        <taxon>Chondrus</taxon>
    </lineage>
</organism>
<reference evidence="4" key="1">
    <citation type="journal article" date="2013" name="Proc. Natl. Acad. Sci. U.S.A.">
        <title>Genome structure and metabolic features in the red seaweed Chondrus crispus shed light on evolution of the Archaeplastida.</title>
        <authorList>
            <person name="Collen J."/>
            <person name="Porcel B."/>
            <person name="Carre W."/>
            <person name="Ball S.G."/>
            <person name="Chaparro C."/>
            <person name="Tonon T."/>
            <person name="Barbeyron T."/>
            <person name="Michel G."/>
            <person name="Noel B."/>
            <person name="Valentin K."/>
            <person name="Elias M."/>
            <person name="Artiguenave F."/>
            <person name="Arun A."/>
            <person name="Aury J.M."/>
            <person name="Barbosa-Neto J.F."/>
            <person name="Bothwell J.H."/>
            <person name="Bouget F.Y."/>
            <person name="Brillet L."/>
            <person name="Cabello-Hurtado F."/>
            <person name="Capella-Gutierrez S."/>
            <person name="Charrier B."/>
            <person name="Cladiere L."/>
            <person name="Cock J.M."/>
            <person name="Coelho S.M."/>
            <person name="Colleoni C."/>
            <person name="Czjzek M."/>
            <person name="Da Silva C."/>
            <person name="Delage L."/>
            <person name="Denoeud F."/>
            <person name="Deschamps P."/>
            <person name="Dittami S.M."/>
            <person name="Gabaldon T."/>
            <person name="Gachon C.M."/>
            <person name="Groisillier A."/>
            <person name="Herve C."/>
            <person name="Jabbari K."/>
            <person name="Katinka M."/>
            <person name="Kloareg B."/>
            <person name="Kowalczyk N."/>
            <person name="Labadie K."/>
            <person name="Leblanc C."/>
            <person name="Lopez P.J."/>
            <person name="McLachlan D.H."/>
            <person name="Meslet-Cladiere L."/>
            <person name="Moustafa A."/>
            <person name="Nehr Z."/>
            <person name="Nyvall Collen P."/>
            <person name="Panaud O."/>
            <person name="Partensky F."/>
            <person name="Poulain J."/>
            <person name="Rensing S.A."/>
            <person name="Rousvoal S."/>
            <person name="Samson G."/>
            <person name="Symeonidi A."/>
            <person name="Weissenbach J."/>
            <person name="Zambounis A."/>
            <person name="Wincker P."/>
            <person name="Boyen C."/>
        </authorList>
    </citation>
    <scope>NUCLEOTIDE SEQUENCE [LARGE SCALE GENOMIC DNA]</scope>
    <source>
        <strain evidence="4">cv. Stackhouse</strain>
    </source>
</reference>
<keyword evidence="2" id="KW-0812">Transmembrane</keyword>
<keyword evidence="2" id="KW-1133">Transmembrane helix</keyword>
<dbReference type="OMA" id="GRWWDER"/>
<accession>R7QB86</accession>
<protein>
    <recommendedName>
        <fullName evidence="5">Glycosyltransferase family 8 protein</fullName>
    </recommendedName>
</protein>
<dbReference type="AlphaFoldDB" id="R7QB86"/>
<dbReference type="Proteomes" id="UP000012073">
    <property type="component" value="Unassembled WGS sequence"/>
</dbReference>
<dbReference type="KEGG" id="ccp:CHC_T00003606001"/>
<evidence type="ECO:0000256" key="1">
    <source>
        <dbReference type="SAM" id="MobiDB-lite"/>
    </source>
</evidence>
<evidence type="ECO:0008006" key="5">
    <source>
        <dbReference type="Google" id="ProtNLM"/>
    </source>
</evidence>
<proteinExistence type="predicted"/>
<dbReference type="Gene3D" id="3.90.550.10">
    <property type="entry name" value="Spore Coat Polysaccharide Biosynthesis Protein SpsA, Chain A"/>
    <property type="match status" value="1"/>
</dbReference>
<dbReference type="RefSeq" id="XP_005714505.1">
    <property type="nucleotide sequence ID" value="XM_005714448.1"/>
</dbReference>
<keyword evidence="4" id="KW-1185">Reference proteome</keyword>
<dbReference type="InterPro" id="IPR029044">
    <property type="entry name" value="Nucleotide-diphossugar_trans"/>
</dbReference>
<evidence type="ECO:0000313" key="4">
    <source>
        <dbReference type="Proteomes" id="UP000012073"/>
    </source>
</evidence>
<evidence type="ECO:0000256" key="2">
    <source>
        <dbReference type="SAM" id="Phobius"/>
    </source>
</evidence>
<dbReference type="OrthoDB" id="411524at2759"/>
<dbReference type="GeneID" id="17322223"/>
<name>R7QB86_CHOCR</name>
<dbReference type="EMBL" id="HG001706">
    <property type="protein sequence ID" value="CDF34686.1"/>
    <property type="molecule type" value="Genomic_DNA"/>
</dbReference>
<gene>
    <name evidence="3" type="ORF">CHC_T00003606001</name>
</gene>
<dbReference type="SUPFAM" id="SSF53448">
    <property type="entry name" value="Nucleotide-diphospho-sugar transferases"/>
    <property type="match status" value="1"/>
</dbReference>